<evidence type="ECO:0000313" key="4">
    <source>
        <dbReference type="EMBL" id="KMZ73971.1"/>
    </source>
</evidence>
<dbReference type="AlphaFoldDB" id="A0A0K9PY73"/>
<evidence type="ECO:0000256" key="1">
    <source>
        <dbReference type="ARBA" id="ARBA00004370"/>
    </source>
</evidence>
<dbReference type="OMA" id="MVYDRAM"/>
<protein>
    <submittedName>
        <fullName evidence="4">RIC1-like protein</fullName>
    </submittedName>
</protein>
<dbReference type="GO" id="GO:0006886">
    <property type="term" value="P:intracellular protein transport"/>
    <property type="evidence" value="ECO:0000318"/>
    <property type="project" value="GO_Central"/>
</dbReference>
<dbReference type="GO" id="GO:0042147">
    <property type="term" value="P:retrograde transport, endosome to Golgi"/>
    <property type="evidence" value="ECO:0000318"/>
    <property type="project" value="GO_Central"/>
</dbReference>
<dbReference type="EMBL" id="LFYR01000483">
    <property type="protein sequence ID" value="KMZ73971.1"/>
    <property type="molecule type" value="Genomic_DNA"/>
</dbReference>
<dbReference type="GO" id="GO:0005829">
    <property type="term" value="C:cytosol"/>
    <property type="evidence" value="ECO:0000318"/>
    <property type="project" value="GO_Central"/>
</dbReference>
<evidence type="ECO:0000256" key="2">
    <source>
        <dbReference type="ARBA" id="ARBA00023136"/>
    </source>
</evidence>
<evidence type="ECO:0000259" key="3">
    <source>
        <dbReference type="Pfam" id="PF07064"/>
    </source>
</evidence>
<evidence type="ECO:0000313" key="5">
    <source>
        <dbReference type="Proteomes" id="UP000036987"/>
    </source>
</evidence>
<dbReference type="InterPro" id="IPR036322">
    <property type="entry name" value="WD40_repeat_dom_sf"/>
</dbReference>
<dbReference type="InterPro" id="IPR040096">
    <property type="entry name" value="Ric1"/>
</dbReference>
<dbReference type="STRING" id="29655.A0A0K9PY73"/>
<dbReference type="SUPFAM" id="SSF82171">
    <property type="entry name" value="DPP6 N-terminal domain-like"/>
    <property type="match status" value="1"/>
</dbReference>
<organism evidence="4 5">
    <name type="scientific">Zostera marina</name>
    <name type="common">Eelgrass</name>
    <dbReference type="NCBI Taxonomy" id="29655"/>
    <lineage>
        <taxon>Eukaryota</taxon>
        <taxon>Viridiplantae</taxon>
        <taxon>Streptophyta</taxon>
        <taxon>Embryophyta</taxon>
        <taxon>Tracheophyta</taxon>
        <taxon>Spermatophyta</taxon>
        <taxon>Magnoliopsida</taxon>
        <taxon>Liliopsida</taxon>
        <taxon>Zosteraceae</taxon>
        <taxon>Zostera</taxon>
    </lineage>
</organism>
<dbReference type="GO" id="GO:0000139">
    <property type="term" value="C:Golgi membrane"/>
    <property type="evidence" value="ECO:0000318"/>
    <property type="project" value="GO_Central"/>
</dbReference>
<keyword evidence="2" id="KW-0472">Membrane</keyword>
<dbReference type="SUPFAM" id="SSF50978">
    <property type="entry name" value="WD40 repeat-like"/>
    <property type="match status" value="1"/>
</dbReference>
<feature type="domain" description="RIC1 C-terminal alpha solenoid region" evidence="3">
    <location>
        <begin position="748"/>
        <end position="924"/>
    </location>
</feature>
<name>A0A0K9PY73_ZOSMR</name>
<proteinExistence type="predicted"/>
<dbReference type="Pfam" id="PF25440">
    <property type="entry name" value="Beta-prop_RIC1_2nd"/>
    <property type="match status" value="1"/>
</dbReference>
<dbReference type="PANTHER" id="PTHR22746:SF10">
    <property type="entry name" value="GUANINE NUCLEOTIDE EXCHANGE FACTOR SUBUNIT RIC1"/>
    <property type="match status" value="1"/>
</dbReference>
<dbReference type="Gene3D" id="2.130.10.10">
    <property type="entry name" value="YVTN repeat-like/Quinoprotein amine dehydrogenase"/>
    <property type="match status" value="1"/>
</dbReference>
<dbReference type="Pfam" id="PF07064">
    <property type="entry name" value="RIC1"/>
    <property type="match status" value="1"/>
</dbReference>
<sequence length="1111" mass="124774">MYVAYGWPQVIPLKQSTSSSEGIVWIKVSGGLLLVVCPTHLELWNSSQHKIRLGMHSRDSDSVGAEGVNVSATWSTDSKYVGVMTSLGYLHIFKVQLSGKKIMIGGGKHSRGISLANITLFISEKVPFSAENPVTSNLVCDNKFVLYGHIDGNLALASWTGEFKDPFKFHLNPQSDDASVGYSALLESTPGLVNSSSIVQLELSMMLKLLVVLHSNGHIALCSIGKKGLRQADLIKVEKWINVSDAVCCAIACGQQFLAVGCKRGVVDLYDLAEDATHLRTLSLNDWGYSAEDTGPVSCLAWTPDNSAFAVGWKFRGLTVWSVSGCRLMCTIRQIGMNSVSSPMVKPNHDFKYEPLVGGTSFVQWDEYGYKLYAVEEKSSQRILTFPFGKCCSYRGLSGTSFVRQVIYGEDRVLVVQTGDTDELKITHLNLPVSYISQNWPVLYVAVSKDGMYLAIAGRNGLILYDLRSKRWRLFGDISQEQKIECKGLLWLGKIVVVCNYINSSNTYELLFFPRYHLDQSSMLCCKQLIGKPVVMDVLQDYILVTYHPFDVHIFHIKISGELSPSISPVIQLSTIRELSIMSVKSHPVTMRFLPDLSASIPNNTDSSSLSDSLSEQPSRCLILRANGELSLLDLDDGHERGLTDSVELFWVTCEQSEENSNLIEDISWLDYGNRGMQVWYPSPGLDSFKREYFLQLDPELEFDREVYPLGLLPSAGVVVGVSQRMSFSACTEFPCFEPSPQAQTILHCLLRHLIQRDKNEEALRLARLSAKKPHFSYCLEWLLFTVFDAEISRQSAAKNQVPSYVKPSGLSLLDKTCNLIKSFSEYLDVVVSVARKTDGRHWADLFSAAGRSTELFEECFQRRWYRTAACYILVIAKLEGPAVSQYCALRLLQATLDESIYELAGELVRFLLRSGRDYDNASADSDKSSPRFLGYFLFRSVSKKQSFDLKSSSFKELSAHVASVKNILESHASYLMTGKELSKLVAFVKGTQFDLVEYLQRERLGSARLENFATGLELIGEKLRMDSLQSRLDAEFLLAHMCSVKFKEWVVILATLLRRTEVLYDIFRNDMRLWNAYSATLQSQVEFEEFQDLLRVLEERLNCASDSDNN</sequence>
<dbReference type="GO" id="GO:0034066">
    <property type="term" value="C:Ric1-Rgp1 guanyl-nucleotide exchange factor complex"/>
    <property type="evidence" value="ECO:0000318"/>
    <property type="project" value="GO_Central"/>
</dbReference>
<dbReference type="Proteomes" id="UP000036987">
    <property type="component" value="Unassembled WGS sequence"/>
</dbReference>
<dbReference type="InterPro" id="IPR009771">
    <property type="entry name" value="RIC1_C"/>
</dbReference>
<gene>
    <name evidence="4" type="ORF">ZOSMA_138G00080</name>
</gene>
<keyword evidence="5" id="KW-1185">Reference proteome</keyword>
<dbReference type="InterPro" id="IPR015943">
    <property type="entry name" value="WD40/YVTN_repeat-like_dom_sf"/>
</dbReference>
<dbReference type="PANTHER" id="PTHR22746">
    <property type="entry name" value="RAB6A-GEF COMPLEX PARTNER PROTEIN 1"/>
    <property type="match status" value="1"/>
</dbReference>
<reference evidence="5" key="1">
    <citation type="journal article" date="2016" name="Nature">
        <title>The genome of the seagrass Zostera marina reveals angiosperm adaptation to the sea.</title>
        <authorList>
            <person name="Olsen J.L."/>
            <person name="Rouze P."/>
            <person name="Verhelst B."/>
            <person name="Lin Y.-C."/>
            <person name="Bayer T."/>
            <person name="Collen J."/>
            <person name="Dattolo E."/>
            <person name="De Paoli E."/>
            <person name="Dittami S."/>
            <person name="Maumus F."/>
            <person name="Michel G."/>
            <person name="Kersting A."/>
            <person name="Lauritano C."/>
            <person name="Lohaus R."/>
            <person name="Toepel M."/>
            <person name="Tonon T."/>
            <person name="Vanneste K."/>
            <person name="Amirebrahimi M."/>
            <person name="Brakel J."/>
            <person name="Bostroem C."/>
            <person name="Chovatia M."/>
            <person name="Grimwood J."/>
            <person name="Jenkins J.W."/>
            <person name="Jueterbock A."/>
            <person name="Mraz A."/>
            <person name="Stam W.T."/>
            <person name="Tice H."/>
            <person name="Bornberg-Bauer E."/>
            <person name="Green P.J."/>
            <person name="Pearson G.A."/>
            <person name="Procaccini G."/>
            <person name="Duarte C.M."/>
            <person name="Schmutz J."/>
            <person name="Reusch T.B.H."/>
            <person name="Van de Peer Y."/>
        </authorList>
    </citation>
    <scope>NUCLEOTIDE SEQUENCE [LARGE SCALE GENOMIC DNA]</scope>
    <source>
        <strain evidence="5">cv. Finnish</strain>
    </source>
</reference>
<comment type="caution">
    <text evidence="4">The sequence shown here is derived from an EMBL/GenBank/DDBJ whole genome shotgun (WGS) entry which is preliminary data.</text>
</comment>
<dbReference type="OrthoDB" id="67540at2759"/>
<accession>A0A0K9PY73</accession>
<comment type="subcellular location">
    <subcellularLocation>
        <location evidence="1">Membrane</location>
    </subcellularLocation>
</comment>